<dbReference type="PANTHER" id="PTHR42085:SF2">
    <property type="entry name" value="F-BOX DOMAIN-CONTAINING PROTEIN"/>
    <property type="match status" value="1"/>
</dbReference>
<evidence type="ECO:0008006" key="3">
    <source>
        <dbReference type="Google" id="ProtNLM"/>
    </source>
</evidence>
<reference evidence="1" key="1">
    <citation type="submission" date="2023-07" db="EMBL/GenBank/DDBJ databases">
        <title>Black Yeasts Isolated from many extreme environments.</title>
        <authorList>
            <person name="Coleine C."/>
            <person name="Stajich J.E."/>
            <person name="Selbmann L."/>
        </authorList>
    </citation>
    <scope>NUCLEOTIDE SEQUENCE</scope>
    <source>
        <strain evidence="1">CCFEE 5485</strain>
    </source>
</reference>
<name>A0AAE0TRR5_9PEZI</name>
<sequence>MFQGPSTPYPERLRTFSGFWNEHEATARQLAAIGHVYDRPPLEAIEEGSRCVTCSQFVRRESSIRALEGSLGHRRNQDGDYETGFGGFAFHFPNCERLQVKIPLDPQATLGGLHGGHRIGDLRERWEERSSRTTRSTTSNSEVLQTSPLFSLPTELRLEIYARILPQLDEVTDIVSLHRDSARVCTKTALTKANARDYSKANLLRCCKTIHDEALDILYTNRTYRFGSSKLLYLFLRNIGHHGRQQLRSVDICGPSREDAIAFSLLASCSKLRSLTLRWTRPTLLMPQARPIWVTDSVAALLEISGVHAVEFASDGPDVKSCLKEGSEDAAIVRAQLTRPKGESGSIRWVDGNMDV</sequence>
<accession>A0AAE0TRR5</accession>
<dbReference type="Proteomes" id="UP001274830">
    <property type="component" value="Unassembled WGS sequence"/>
</dbReference>
<dbReference type="PANTHER" id="PTHR42085">
    <property type="entry name" value="F-BOX DOMAIN-CONTAINING PROTEIN"/>
    <property type="match status" value="1"/>
</dbReference>
<dbReference type="EMBL" id="JAUTXT010000036">
    <property type="protein sequence ID" value="KAK3672102.1"/>
    <property type="molecule type" value="Genomic_DNA"/>
</dbReference>
<protein>
    <recommendedName>
        <fullName evidence="3">F-box domain-containing protein</fullName>
    </recommendedName>
</protein>
<proteinExistence type="predicted"/>
<evidence type="ECO:0000313" key="1">
    <source>
        <dbReference type="EMBL" id="KAK3672102.1"/>
    </source>
</evidence>
<keyword evidence="2" id="KW-1185">Reference proteome</keyword>
<comment type="caution">
    <text evidence="1">The sequence shown here is derived from an EMBL/GenBank/DDBJ whole genome shotgun (WGS) entry which is preliminary data.</text>
</comment>
<dbReference type="InterPro" id="IPR038883">
    <property type="entry name" value="AN11006-like"/>
</dbReference>
<dbReference type="AlphaFoldDB" id="A0AAE0TRR5"/>
<organism evidence="1 2">
    <name type="scientific">Recurvomyces mirabilis</name>
    <dbReference type="NCBI Taxonomy" id="574656"/>
    <lineage>
        <taxon>Eukaryota</taxon>
        <taxon>Fungi</taxon>
        <taxon>Dikarya</taxon>
        <taxon>Ascomycota</taxon>
        <taxon>Pezizomycotina</taxon>
        <taxon>Dothideomycetes</taxon>
        <taxon>Dothideomycetidae</taxon>
        <taxon>Mycosphaerellales</taxon>
        <taxon>Teratosphaeriaceae</taxon>
        <taxon>Recurvomyces</taxon>
    </lineage>
</organism>
<evidence type="ECO:0000313" key="2">
    <source>
        <dbReference type="Proteomes" id="UP001274830"/>
    </source>
</evidence>
<gene>
    <name evidence="1" type="ORF">LTR78_008073</name>
</gene>